<dbReference type="Proteomes" id="UP000045051">
    <property type="component" value="Unassembled WGS sequence"/>
</dbReference>
<feature type="domain" description="DHHA1" evidence="2">
    <location>
        <begin position="243"/>
        <end position="327"/>
    </location>
</feature>
<sequence>MNIHDIESTKLLLKKQSKISIIPHKNPDGDAIGSCLALYHYLKLKNCDVTVVSPNDFPSNLKWLPDAETILIYDNQPEKAREQIKKSQLIFTLDFNSLKRADTLTPLLETSKATFVMIDHHEEPDGYAQIAFSNPKASSTCSMVCSFIDAMGDQNLINKTIATCLYTGMMTDTGNFKYASTTSSTFKKASFLIEKGADNSQINNNVFDTNSYNKLQLLSIALKNMVYLKDYDTAYITLSAEELAQNDAQKGDTEGFVNYGLTIKDTKLAVIFIQEKDYVKMSFRSKNQYDVNVFARKYFKGGGHMNAAGGKYNGSIEEAVAFFKEVLPEIIKKRY</sequence>
<dbReference type="InterPro" id="IPR038763">
    <property type="entry name" value="DHH_sf"/>
</dbReference>
<evidence type="ECO:0000313" key="4">
    <source>
        <dbReference type="Proteomes" id="UP000045051"/>
    </source>
</evidence>
<keyword evidence="4" id="KW-1185">Reference proteome</keyword>
<dbReference type="PANTHER" id="PTHR47618:SF1">
    <property type="entry name" value="BIFUNCTIONAL OLIGORIBONUCLEASE AND PAP PHOSPHATASE NRNA"/>
    <property type="match status" value="1"/>
</dbReference>
<gene>
    <name evidence="3" type="ORF">CCAND38_550023</name>
</gene>
<dbReference type="AlphaFoldDB" id="A0A0B7I899"/>
<evidence type="ECO:0000313" key="3">
    <source>
        <dbReference type="EMBL" id="CEN48176.1"/>
    </source>
</evidence>
<feature type="domain" description="DDH" evidence="1">
    <location>
        <begin position="18"/>
        <end position="169"/>
    </location>
</feature>
<protein>
    <submittedName>
        <fullName evidence="3">DHHA1 domain protein</fullName>
    </submittedName>
</protein>
<dbReference type="RefSeq" id="WP_042344841.1">
    <property type="nucleotide sequence ID" value="NZ_CDOI01000168.1"/>
</dbReference>
<reference evidence="3 4" key="1">
    <citation type="submission" date="2015-01" db="EMBL/GenBank/DDBJ databases">
        <authorList>
            <person name="Xiang T."/>
            <person name="Song Y."/>
            <person name="Huang L."/>
            <person name="Wang B."/>
            <person name="Wu P."/>
        </authorList>
    </citation>
    <scope>NUCLEOTIDE SEQUENCE [LARGE SCALE GENOMIC DNA]</scope>
    <source>
        <strain evidence="3 4">CcD38</strain>
    </source>
</reference>
<dbReference type="Pfam" id="PF01368">
    <property type="entry name" value="DHH"/>
    <property type="match status" value="1"/>
</dbReference>
<dbReference type="InterPro" id="IPR003156">
    <property type="entry name" value="DHHA1_dom"/>
</dbReference>
<proteinExistence type="predicted"/>
<dbReference type="GO" id="GO:0003676">
    <property type="term" value="F:nucleic acid binding"/>
    <property type="evidence" value="ECO:0007669"/>
    <property type="project" value="InterPro"/>
</dbReference>
<evidence type="ECO:0000259" key="1">
    <source>
        <dbReference type="Pfam" id="PF01368"/>
    </source>
</evidence>
<organism evidence="3 4">
    <name type="scientific">Capnocytophaga canis</name>
    <dbReference type="NCBI Taxonomy" id="1848903"/>
    <lineage>
        <taxon>Bacteria</taxon>
        <taxon>Pseudomonadati</taxon>
        <taxon>Bacteroidota</taxon>
        <taxon>Flavobacteriia</taxon>
        <taxon>Flavobacteriales</taxon>
        <taxon>Flavobacteriaceae</taxon>
        <taxon>Capnocytophaga</taxon>
    </lineage>
</organism>
<dbReference type="Gene3D" id="3.90.1640.10">
    <property type="entry name" value="inorganic pyrophosphatase (n-terminal core)"/>
    <property type="match status" value="1"/>
</dbReference>
<evidence type="ECO:0000259" key="2">
    <source>
        <dbReference type="Pfam" id="PF02272"/>
    </source>
</evidence>
<dbReference type="PANTHER" id="PTHR47618">
    <property type="entry name" value="BIFUNCTIONAL OLIGORIBONUCLEASE AND PAP PHOSPHATASE NRNA"/>
    <property type="match status" value="1"/>
</dbReference>
<dbReference type="EMBL" id="CDOI01000168">
    <property type="protein sequence ID" value="CEN48176.1"/>
    <property type="molecule type" value="Genomic_DNA"/>
</dbReference>
<dbReference type="SUPFAM" id="SSF64182">
    <property type="entry name" value="DHH phosphoesterases"/>
    <property type="match status" value="1"/>
</dbReference>
<dbReference type="Pfam" id="PF02272">
    <property type="entry name" value="DHHA1"/>
    <property type="match status" value="1"/>
</dbReference>
<dbReference type="InterPro" id="IPR001667">
    <property type="entry name" value="DDH_dom"/>
</dbReference>
<dbReference type="Gene3D" id="3.10.310.30">
    <property type="match status" value="1"/>
</dbReference>
<name>A0A0B7I899_9FLAO</name>
<accession>A0A0B7I899</accession>
<dbReference type="InterPro" id="IPR051319">
    <property type="entry name" value="Oligoribo/pAp-PDE_c-di-AMP_PDE"/>
</dbReference>